<organism evidence="1 2">
    <name type="scientific">Baudoinia panamericana (strain UAMH 10762)</name>
    <name type="common">Angels' share fungus</name>
    <name type="synonym">Baudoinia compniacensis (strain UAMH 10762)</name>
    <dbReference type="NCBI Taxonomy" id="717646"/>
    <lineage>
        <taxon>Eukaryota</taxon>
        <taxon>Fungi</taxon>
        <taxon>Dikarya</taxon>
        <taxon>Ascomycota</taxon>
        <taxon>Pezizomycotina</taxon>
        <taxon>Dothideomycetes</taxon>
        <taxon>Dothideomycetidae</taxon>
        <taxon>Mycosphaerellales</taxon>
        <taxon>Teratosphaeriaceae</taxon>
        <taxon>Baudoinia</taxon>
    </lineage>
</organism>
<dbReference type="GeneID" id="19109156"/>
<keyword evidence="2" id="KW-1185">Reference proteome</keyword>
<dbReference type="EMBL" id="KB445562">
    <property type="protein sequence ID" value="EMC92234.1"/>
    <property type="molecule type" value="Genomic_DNA"/>
</dbReference>
<proteinExistence type="predicted"/>
<evidence type="ECO:0000313" key="1">
    <source>
        <dbReference type="EMBL" id="EMC92234.1"/>
    </source>
</evidence>
<dbReference type="KEGG" id="bcom:BAUCODRAFT_151658"/>
<reference evidence="1 2" key="1">
    <citation type="journal article" date="2012" name="PLoS Pathog.">
        <title>Diverse lifestyles and strategies of plant pathogenesis encoded in the genomes of eighteen Dothideomycetes fungi.</title>
        <authorList>
            <person name="Ohm R.A."/>
            <person name="Feau N."/>
            <person name="Henrissat B."/>
            <person name="Schoch C.L."/>
            <person name="Horwitz B.A."/>
            <person name="Barry K.W."/>
            <person name="Condon B.J."/>
            <person name="Copeland A.C."/>
            <person name="Dhillon B."/>
            <person name="Glaser F."/>
            <person name="Hesse C.N."/>
            <person name="Kosti I."/>
            <person name="LaButti K."/>
            <person name="Lindquist E.A."/>
            <person name="Lucas S."/>
            <person name="Salamov A.A."/>
            <person name="Bradshaw R.E."/>
            <person name="Ciuffetti L."/>
            <person name="Hamelin R.C."/>
            <person name="Kema G.H.J."/>
            <person name="Lawrence C."/>
            <person name="Scott J.A."/>
            <person name="Spatafora J.W."/>
            <person name="Turgeon B.G."/>
            <person name="de Wit P.J.G.M."/>
            <person name="Zhong S."/>
            <person name="Goodwin S.B."/>
            <person name="Grigoriev I.V."/>
        </authorList>
    </citation>
    <scope>NUCLEOTIDE SEQUENCE [LARGE SCALE GENOMIC DNA]</scope>
    <source>
        <strain evidence="1 2">UAMH 10762</strain>
    </source>
</reference>
<dbReference type="AlphaFoldDB" id="M2MZY2"/>
<dbReference type="Proteomes" id="UP000011761">
    <property type="component" value="Unassembled WGS sequence"/>
</dbReference>
<accession>M2MZY2</accession>
<dbReference type="HOGENOM" id="CLU_1554972_0_0_1"/>
<sequence>MIEGAPADDVDVGVVDARDVAGTRVTDGVVLEVDAPELLVDEAAETPLATEDVPEAAEAADELSAAVRLEADAELAGRAADEAVPATTADEATAADEARALAELAMTGVTELADRDVEPAAVLDATADELCAPLGVVCAPSATWVGEDSSLTKLAALAGKEAVAVYEMLLKT</sequence>
<name>M2MZY2_BAUPA</name>
<dbReference type="RefSeq" id="XP_007680670.1">
    <property type="nucleotide sequence ID" value="XM_007682480.1"/>
</dbReference>
<protein>
    <submittedName>
        <fullName evidence="1">Uncharacterized protein</fullName>
    </submittedName>
</protein>
<evidence type="ECO:0000313" key="2">
    <source>
        <dbReference type="Proteomes" id="UP000011761"/>
    </source>
</evidence>
<gene>
    <name evidence="1" type="ORF">BAUCODRAFT_151658</name>
</gene>